<reference evidence="1" key="2">
    <citation type="submission" date="2021-09" db="EMBL/GenBank/DDBJ databases">
        <authorList>
            <person name="Gilroy R."/>
        </authorList>
    </citation>
    <scope>NUCLEOTIDE SEQUENCE</scope>
    <source>
        <strain evidence="1">ChiHjej13B12-14962</strain>
    </source>
</reference>
<protein>
    <recommendedName>
        <fullName evidence="3">DNA-binding protein</fullName>
    </recommendedName>
</protein>
<dbReference type="Proteomes" id="UP000703315">
    <property type="component" value="Unassembled WGS sequence"/>
</dbReference>
<evidence type="ECO:0000313" key="1">
    <source>
        <dbReference type="EMBL" id="HJF13808.1"/>
    </source>
</evidence>
<proteinExistence type="predicted"/>
<name>A0A921K6S3_9MICC</name>
<gene>
    <name evidence="1" type="ORF">K8V32_03255</name>
</gene>
<accession>A0A921K6S3</accession>
<dbReference type="RefSeq" id="WP_303902808.1">
    <property type="nucleotide sequence ID" value="NZ_DYXC01000042.1"/>
</dbReference>
<dbReference type="AlphaFoldDB" id="A0A921K6S3"/>
<sequence>MEIWYISVGFRTSCPFSEDLAFDMSQRLEDYAAVMSMARDRKSGSVALTIDAKEWSTALDLAHTAVIEVLEAAEVEATLTSVGAQNQDEFHAELNEPVYPQVVGFAEVARIAGVSRQRARQLAEKESFPHPVIKTSQGPLYNVHAVHRWLEARVSQNPSARVATA</sequence>
<evidence type="ECO:0000313" key="2">
    <source>
        <dbReference type="Proteomes" id="UP000703315"/>
    </source>
</evidence>
<evidence type="ECO:0008006" key="3">
    <source>
        <dbReference type="Google" id="ProtNLM"/>
    </source>
</evidence>
<dbReference type="EMBL" id="DYXC01000042">
    <property type="protein sequence ID" value="HJF13808.1"/>
    <property type="molecule type" value="Genomic_DNA"/>
</dbReference>
<organism evidence="1 2">
    <name type="scientific">Enteractinococcus helveticum</name>
    <dbReference type="NCBI Taxonomy" id="1837282"/>
    <lineage>
        <taxon>Bacteria</taxon>
        <taxon>Bacillati</taxon>
        <taxon>Actinomycetota</taxon>
        <taxon>Actinomycetes</taxon>
        <taxon>Micrococcales</taxon>
        <taxon>Micrococcaceae</taxon>
    </lineage>
</organism>
<comment type="caution">
    <text evidence="1">The sequence shown here is derived from an EMBL/GenBank/DDBJ whole genome shotgun (WGS) entry which is preliminary data.</text>
</comment>
<reference evidence="1" key="1">
    <citation type="journal article" date="2021" name="PeerJ">
        <title>Extensive microbial diversity within the chicken gut microbiome revealed by metagenomics and culture.</title>
        <authorList>
            <person name="Gilroy R."/>
            <person name="Ravi A."/>
            <person name="Getino M."/>
            <person name="Pursley I."/>
            <person name="Horton D.L."/>
            <person name="Alikhan N.F."/>
            <person name="Baker D."/>
            <person name="Gharbi K."/>
            <person name="Hall N."/>
            <person name="Watson M."/>
            <person name="Adriaenssens E.M."/>
            <person name="Foster-Nyarko E."/>
            <person name="Jarju S."/>
            <person name="Secka A."/>
            <person name="Antonio M."/>
            <person name="Oren A."/>
            <person name="Chaudhuri R.R."/>
            <person name="La Ragione R."/>
            <person name="Hildebrand F."/>
            <person name="Pallen M.J."/>
        </authorList>
    </citation>
    <scope>NUCLEOTIDE SEQUENCE</scope>
    <source>
        <strain evidence="1">ChiHjej13B12-14962</strain>
    </source>
</reference>